<dbReference type="Gene3D" id="1.10.790.20">
    <property type="entry name" value="Domain of unknown function DUF1476"/>
    <property type="match status" value="1"/>
</dbReference>
<dbReference type="InterPro" id="IPR009945">
    <property type="entry name" value="ATPase_inh_sub_z"/>
</dbReference>
<organism evidence="1 2">
    <name type="scientific">Methylorubrum extorquens (strain ATCC 14718 / DSM 1338 / JCM 2805 / NCIMB 9133 / AM1)</name>
    <name type="common">Methylobacterium extorquens</name>
    <dbReference type="NCBI Taxonomy" id="272630"/>
    <lineage>
        <taxon>Bacteria</taxon>
        <taxon>Pseudomonadati</taxon>
        <taxon>Pseudomonadota</taxon>
        <taxon>Alphaproteobacteria</taxon>
        <taxon>Hyphomicrobiales</taxon>
        <taxon>Methylobacteriaceae</taxon>
        <taxon>Methylorubrum</taxon>
    </lineage>
</organism>
<reference evidence="1 2" key="1">
    <citation type="journal article" date="2009" name="PLoS ONE">
        <title>Methylobacterium genome sequences: a reference blueprint to investigate microbial metabolism of C1 compounds from natural and industrial sources.</title>
        <authorList>
            <person name="Vuilleumier S."/>
            <person name="Chistoserdova L."/>
            <person name="Lee M.-C."/>
            <person name="Bringel F."/>
            <person name="Lajus A."/>
            <person name="Zhou Y."/>
            <person name="Gourion B."/>
            <person name="Barbe V."/>
            <person name="Chang J."/>
            <person name="Cruveiller S."/>
            <person name="Dossat C."/>
            <person name="Gillett W."/>
            <person name="Gruffaz C."/>
            <person name="Haugen E."/>
            <person name="Hourcade E."/>
            <person name="Levy R."/>
            <person name="Mangenot S."/>
            <person name="Muller E."/>
            <person name="Nadalig T."/>
            <person name="Pagni M."/>
            <person name="Penny C."/>
            <person name="Peyraud R."/>
            <person name="Robinson D.G."/>
            <person name="Roche D."/>
            <person name="Rouy Z."/>
            <person name="Saenampechek C."/>
            <person name="Salvignol G."/>
            <person name="Vallenet D."/>
            <person name="Wu Z."/>
            <person name="Marx C.J."/>
            <person name="Vorholt J.A."/>
            <person name="Olson M.V."/>
            <person name="Kaul R."/>
            <person name="Weissenbach J."/>
            <person name="Medigue C."/>
            <person name="Lidstrom M.E."/>
        </authorList>
    </citation>
    <scope>NUCLEOTIDE SEQUENCE [LARGE SCALE GENOMIC DNA]</scope>
    <source>
        <strain evidence="2">ATCC 14718 / DSM 1338 / JCM 2805 / NCIMB 9133 / AM1</strain>
    </source>
</reference>
<keyword evidence="2" id="KW-1185">Reference proteome</keyword>
<accession>C5AWH3</accession>
<evidence type="ECO:0000313" key="1">
    <source>
        <dbReference type="EMBL" id="ACS38801.1"/>
    </source>
</evidence>
<name>C5AWH3_METEA</name>
<gene>
    <name evidence="1" type="ordered locus">MexAM1_META1p0887</name>
</gene>
<evidence type="ECO:0000313" key="2">
    <source>
        <dbReference type="Proteomes" id="UP000009081"/>
    </source>
</evidence>
<dbReference type="AlphaFoldDB" id="C5AWH3"/>
<protein>
    <submittedName>
        <fullName evidence="1">Uncharacterized protein</fullName>
    </submittedName>
</protein>
<dbReference type="EMBL" id="CP001510">
    <property type="protein sequence ID" value="ACS38801.1"/>
    <property type="molecule type" value="Genomic_DNA"/>
</dbReference>
<dbReference type="eggNOG" id="COG5467">
    <property type="taxonomic scope" value="Bacteria"/>
</dbReference>
<dbReference type="InterPro" id="IPR038293">
    <property type="entry name" value="ATPase_inh_sub_z_sf"/>
</dbReference>
<proteinExistence type="predicted"/>
<dbReference type="HOGENOM" id="CLU_153163_0_0_5"/>
<dbReference type="STRING" id="272630.MexAM1_META1p0887"/>
<dbReference type="Proteomes" id="UP000009081">
    <property type="component" value="Chromosome"/>
</dbReference>
<dbReference type="Pfam" id="PF07345">
    <property type="entry name" value="ATPaseInh_sub_z"/>
    <property type="match status" value="1"/>
</dbReference>
<sequence>MVACCDLRTLASADLLWREKMLRSFEERERAEELLFVIGEERRFLNRRAGAQALADFAIRKLGCDARTSRAYADVLIDAMIHGASNEALLERVRADLAANLADFSLEELRAVMLGGSDPALRSRPVVTPRSPVRSSSRL</sequence>
<dbReference type="KEGG" id="mea:Mex_1p0887"/>